<evidence type="ECO:0000313" key="7">
    <source>
        <dbReference type="EMBL" id="WFR95294.1"/>
    </source>
</evidence>
<dbReference type="EMBL" id="CP117255">
    <property type="protein sequence ID" value="WFR95294.1"/>
    <property type="molecule type" value="Genomic_DNA"/>
</dbReference>
<dbReference type="CDD" id="cd06662">
    <property type="entry name" value="SURF1"/>
    <property type="match status" value="1"/>
</dbReference>
<keyword evidence="6" id="KW-1003">Cell membrane</keyword>
<comment type="subcellular location">
    <subcellularLocation>
        <location evidence="6">Cell membrane</location>
        <topology evidence="6">Multi-pass membrane protein</topology>
    </subcellularLocation>
    <subcellularLocation>
        <location evidence="1">Membrane</location>
    </subcellularLocation>
</comment>
<evidence type="ECO:0000256" key="5">
    <source>
        <dbReference type="ARBA" id="ARBA00023136"/>
    </source>
</evidence>
<feature type="transmembrane region" description="Helical" evidence="6">
    <location>
        <begin position="16"/>
        <end position="38"/>
    </location>
</feature>
<sequence length="251" mass="27780">MTPVSAPPSTSHRSRFALVMWVICLLLLTAVFIGLGTWQVERLHWKLDLIARVDARVHAPPQPAPGPSTWSSINTNDDEYRHVRIAGTLLNDKETQVYAVTNLGPGFWVLTPMKSADGTITWINRGFVPTDKRNPKTRPEGEISTPTTITGLLRIDEPNGTLLRSNVPQDERWYSRDVAAMGAARGLTDVAPYFIDADSQPNPGGLPVGGLTQIVFPNSHLVYAFTWFGMAIMSFGMTGYLVFLERKRTTS</sequence>
<name>A0AAF1K414_9HYPH</name>
<gene>
    <name evidence="7" type="ORF">PR017_16185</name>
</gene>
<dbReference type="InterPro" id="IPR045214">
    <property type="entry name" value="Surf1/Surf4"/>
</dbReference>
<dbReference type="Pfam" id="PF02104">
    <property type="entry name" value="SURF1"/>
    <property type="match status" value="1"/>
</dbReference>
<evidence type="ECO:0000256" key="3">
    <source>
        <dbReference type="ARBA" id="ARBA00022692"/>
    </source>
</evidence>
<dbReference type="PANTHER" id="PTHR23427">
    <property type="entry name" value="SURFEIT LOCUS PROTEIN"/>
    <property type="match status" value="1"/>
</dbReference>
<dbReference type="RefSeq" id="WP_111215886.1">
    <property type="nucleotide sequence ID" value="NZ_CP117255.1"/>
</dbReference>
<dbReference type="InterPro" id="IPR002994">
    <property type="entry name" value="Surf1/Shy1"/>
</dbReference>
<keyword evidence="4 6" id="KW-1133">Transmembrane helix</keyword>
<comment type="similarity">
    <text evidence="2 6">Belongs to the SURF1 family.</text>
</comment>
<keyword evidence="8" id="KW-1185">Reference proteome</keyword>
<evidence type="ECO:0000313" key="8">
    <source>
        <dbReference type="Proteomes" id="UP000249499"/>
    </source>
</evidence>
<keyword evidence="3 6" id="KW-0812">Transmembrane</keyword>
<evidence type="ECO:0000256" key="1">
    <source>
        <dbReference type="ARBA" id="ARBA00004370"/>
    </source>
</evidence>
<dbReference type="AlphaFoldDB" id="A0AAF1K414"/>
<dbReference type="Proteomes" id="UP000249499">
    <property type="component" value="Chromosome"/>
</dbReference>
<evidence type="ECO:0000256" key="6">
    <source>
        <dbReference type="RuleBase" id="RU363076"/>
    </source>
</evidence>
<dbReference type="PROSITE" id="PS50895">
    <property type="entry name" value="SURF1"/>
    <property type="match status" value="1"/>
</dbReference>
<protein>
    <recommendedName>
        <fullName evidence="6">SURF1-like protein</fullName>
    </recommendedName>
</protein>
<dbReference type="PANTHER" id="PTHR23427:SF2">
    <property type="entry name" value="SURFEIT LOCUS PROTEIN 1"/>
    <property type="match status" value="1"/>
</dbReference>
<proteinExistence type="inferred from homology"/>
<feature type="transmembrane region" description="Helical" evidence="6">
    <location>
        <begin position="221"/>
        <end position="243"/>
    </location>
</feature>
<evidence type="ECO:0000256" key="2">
    <source>
        <dbReference type="ARBA" id="ARBA00007165"/>
    </source>
</evidence>
<reference evidence="8" key="2">
    <citation type="journal article" date="2023" name="MicrobiologyOpen">
        <title>Genomics of the tumorigenes clade of the family Rhizobiaceae and description of Rhizobium rhododendri sp. nov.</title>
        <authorList>
            <person name="Kuzmanovic N."/>
            <person name="diCenzo G.C."/>
            <person name="Bunk B."/>
            <person name="Sproeer C."/>
            <person name="Fruehling A."/>
            <person name="Neumann-Schaal M."/>
            <person name="Overmann J."/>
            <person name="Smalla K."/>
        </authorList>
    </citation>
    <scope>NUCLEOTIDE SEQUENCE [LARGE SCALE GENOMIC DNA]</scope>
    <source>
        <strain evidence="8">1078</strain>
    </source>
</reference>
<organism evidence="7 8">
    <name type="scientific">Rhizobium tumorigenes</name>
    <dbReference type="NCBI Taxonomy" id="2041385"/>
    <lineage>
        <taxon>Bacteria</taxon>
        <taxon>Pseudomonadati</taxon>
        <taxon>Pseudomonadota</taxon>
        <taxon>Alphaproteobacteria</taxon>
        <taxon>Hyphomicrobiales</taxon>
        <taxon>Rhizobiaceae</taxon>
        <taxon>Rhizobium/Agrobacterium group</taxon>
        <taxon>Rhizobium</taxon>
    </lineage>
</organism>
<evidence type="ECO:0000256" key="4">
    <source>
        <dbReference type="ARBA" id="ARBA00022989"/>
    </source>
</evidence>
<accession>A0AAF1K414</accession>
<dbReference type="KEGG" id="rtu:PR017_16185"/>
<reference evidence="7 8" key="1">
    <citation type="journal article" date="2018" name="Sci. Rep.">
        <title>Rhizobium tumorigenes sp. nov., a novel plant tumorigenic bacterium isolated from cane gall tumors on thornless blackberry.</title>
        <authorList>
            <person name="Kuzmanovi N."/>
            <person name="Smalla K."/>
            <person name="Gronow S."/>
            <person name="PuBawska J."/>
        </authorList>
    </citation>
    <scope>NUCLEOTIDE SEQUENCE [LARGE SCALE GENOMIC DNA]</scope>
    <source>
        <strain evidence="7 8">1078</strain>
    </source>
</reference>
<keyword evidence="5 6" id="KW-0472">Membrane</keyword>
<dbReference type="GO" id="GO:0005886">
    <property type="term" value="C:plasma membrane"/>
    <property type="evidence" value="ECO:0007669"/>
    <property type="project" value="UniProtKB-SubCell"/>
</dbReference>